<feature type="domain" description="Ig-like" evidence="2">
    <location>
        <begin position="226"/>
        <end position="327"/>
    </location>
</feature>
<keyword evidence="1" id="KW-0812">Transmembrane</keyword>
<gene>
    <name evidence="3" type="ORF">CONLIGDRAFT_40899</name>
</gene>
<sequence>MPSGMESIGILNVLTLSLGSICNFGALSLLIYLWAYSPNFTQNPDAPYVWKLVVLHGWLSRSITLSTLVIRFFIGSISAICAAMIAAVALEETGVPLAYVPSFLVLRCLPSNPHNLAGGLLLRRSWSAQRLAFWAYLSIAVGLLSQFASTILLSDLDYGFVQGFSVLSPRAFDFANASNVIDSTSVFSNNPWTSPLTTYPLFAEYRRGTTTLGAVEDTGYTVRAFPPISDSPTRSNLRGYDGYMLAIDSRVTCLAPGMETFRAGAQKDDRYYDWYSDGYLQIYGAWVLDFSVIPPSSPIMFNDGYGLGYDSDTFNCSIATASNSTLDRANREWKVTMCQTLTSSMGMTSAFDPLCNGDHLDSIFCEDSTPFLMFNTSGRWVEWYSKLWQQDASKWDTSTNGAWTRMSLQDSDLTVDVSLCFINPSPHVIPINATDGYGVPEPVLGWNQTTDDFAAADAVRMYAGYAEGAPPGSRGTLSLAPRSNWSVDSIPLQLDLDNIYSLYDILAATDDDDFIALLCTFCASFTCTTNCHGHNALHLSRTHVAVFQAVLASTGSIAIALQTYFTVITQARYYNYLPEFDHFDSQATSTFLVSTLIPHRIDGLMLICAIELIHFWVTIVVLILFLRRRRRVFLGNCWQAFAQVRGTPVNDVLDALGARSSDKGVKGYLKDKKMDSMAVRIESDRAG</sequence>
<feature type="transmembrane region" description="Helical" evidence="1">
    <location>
        <begin position="68"/>
        <end position="90"/>
    </location>
</feature>
<organism evidence="3 4">
    <name type="scientific">Coniochaeta ligniaria NRRL 30616</name>
    <dbReference type="NCBI Taxonomy" id="1408157"/>
    <lineage>
        <taxon>Eukaryota</taxon>
        <taxon>Fungi</taxon>
        <taxon>Dikarya</taxon>
        <taxon>Ascomycota</taxon>
        <taxon>Pezizomycotina</taxon>
        <taxon>Sordariomycetes</taxon>
        <taxon>Sordariomycetidae</taxon>
        <taxon>Coniochaetales</taxon>
        <taxon>Coniochaetaceae</taxon>
        <taxon>Coniochaeta</taxon>
    </lineage>
</organism>
<keyword evidence="4" id="KW-1185">Reference proteome</keyword>
<dbReference type="InParanoid" id="A0A1J7J5L1"/>
<feature type="transmembrane region" description="Helical" evidence="1">
    <location>
        <begin position="131"/>
        <end position="153"/>
    </location>
</feature>
<keyword evidence="1" id="KW-1133">Transmembrane helix</keyword>
<proteinExistence type="predicted"/>
<evidence type="ECO:0000256" key="1">
    <source>
        <dbReference type="SAM" id="Phobius"/>
    </source>
</evidence>
<dbReference type="AlphaFoldDB" id="A0A1J7J5L1"/>
<protein>
    <recommendedName>
        <fullName evidence="2">Ig-like domain-containing protein</fullName>
    </recommendedName>
</protein>
<reference evidence="3 4" key="1">
    <citation type="submission" date="2016-10" db="EMBL/GenBank/DDBJ databases">
        <title>Draft genome sequence of Coniochaeta ligniaria NRRL30616, a lignocellulolytic fungus for bioabatement of inhibitors in plant biomass hydrolysates.</title>
        <authorList>
            <consortium name="DOE Joint Genome Institute"/>
            <person name="Jimenez D.J."/>
            <person name="Hector R.E."/>
            <person name="Riley R."/>
            <person name="Sun H."/>
            <person name="Grigoriev I.V."/>
            <person name="Van Elsas J.D."/>
            <person name="Nichols N.N."/>
        </authorList>
    </citation>
    <scope>NUCLEOTIDE SEQUENCE [LARGE SCALE GENOMIC DNA]</scope>
    <source>
        <strain evidence="3 4">NRRL 30616</strain>
    </source>
</reference>
<dbReference type="EMBL" id="KV875093">
    <property type="protein sequence ID" value="OIW35070.1"/>
    <property type="molecule type" value="Genomic_DNA"/>
</dbReference>
<evidence type="ECO:0000313" key="4">
    <source>
        <dbReference type="Proteomes" id="UP000182658"/>
    </source>
</evidence>
<accession>A0A1J7J5L1</accession>
<feature type="transmembrane region" description="Helical" evidence="1">
    <location>
        <begin position="604"/>
        <end position="626"/>
    </location>
</feature>
<evidence type="ECO:0000313" key="3">
    <source>
        <dbReference type="EMBL" id="OIW35070.1"/>
    </source>
</evidence>
<keyword evidence="1" id="KW-0472">Membrane</keyword>
<dbReference type="OrthoDB" id="5428040at2759"/>
<evidence type="ECO:0000259" key="2">
    <source>
        <dbReference type="PROSITE" id="PS50835"/>
    </source>
</evidence>
<dbReference type="PROSITE" id="PS50835">
    <property type="entry name" value="IG_LIKE"/>
    <property type="match status" value="1"/>
</dbReference>
<dbReference type="Proteomes" id="UP000182658">
    <property type="component" value="Unassembled WGS sequence"/>
</dbReference>
<name>A0A1J7J5L1_9PEZI</name>
<dbReference type="InterPro" id="IPR007110">
    <property type="entry name" value="Ig-like_dom"/>
</dbReference>
<feature type="transmembrane region" description="Helical" evidence="1">
    <location>
        <begin position="12"/>
        <end position="35"/>
    </location>
</feature>